<dbReference type="CDD" id="cd00143">
    <property type="entry name" value="PP2Cc"/>
    <property type="match status" value="1"/>
</dbReference>
<dbReference type="PANTHER" id="PTHR47992">
    <property type="entry name" value="PROTEIN PHOSPHATASE"/>
    <property type="match status" value="1"/>
</dbReference>
<feature type="domain" description="PPM-type phosphatase" evidence="5">
    <location>
        <begin position="8"/>
        <end position="281"/>
    </location>
</feature>
<proteinExistence type="inferred from homology"/>
<gene>
    <name evidence="6" type="ORF">K7432_008492</name>
</gene>
<evidence type="ECO:0000256" key="4">
    <source>
        <dbReference type="RuleBase" id="RU003465"/>
    </source>
</evidence>
<sequence>MTRSFSLVSAHSTDIGNVAVQQDDALIIDSLFDSETSNLYAVFDGHGSYGHCCSRFIKNTLTQLITAHKEALAQNIENTLTQLFEIANNLLDEETAIDTYISGSTAVVVLVLNNKLVVVNLGDSRAVLAKETSQGLQAVPLSEDHTCESPTELERVKSRGARVEQLQIGKDFCGPLRIFKGSLPFPGLAMTRAFGDSSARRLGVLCQPEIKIYDIQPEDKFLIIATDGVWQGVSNQDAVNIVGKYGPSQVQEATTHLTQFSLEAQKKADFDDNTTNICIFFKRS</sequence>
<dbReference type="SMART" id="SM00332">
    <property type="entry name" value="PP2Cc"/>
    <property type="match status" value="1"/>
</dbReference>
<protein>
    <recommendedName>
        <fullName evidence="5">PPM-type phosphatase domain-containing protein</fullName>
    </recommendedName>
</protein>
<name>A0ABR2VYG7_9FUNG</name>
<comment type="similarity">
    <text evidence="4">Belongs to the PP2C family.</text>
</comment>
<keyword evidence="3 4" id="KW-0904">Protein phosphatase</keyword>
<dbReference type="InterPro" id="IPR001932">
    <property type="entry name" value="PPM-type_phosphatase-like_dom"/>
</dbReference>
<evidence type="ECO:0000313" key="7">
    <source>
        <dbReference type="Proteomes" id="UP001479436"/>
    </source>
</evidence>
<evidence type="ECO:0000256" key="2">
    <source>
        <dbReference type="ARBA" id="ARBA00022801"/>
    </source>
</evidence>
<reference evidence="6 7" key="1">
    <citation type="submission" date="2023-04" db="EMBL/GenBank/DDBJ databases">
        <title>Genome of Basidiobolus ranarum AG-B5.</title>
        <authorList>
            <person name="Stajich J.E."/>
            <person name="Carter-House D."/>
            <person name="Gryganskyi A."/>
        </authorList>
    </citation>
    <scope>NUCLEOTIDE SEQUENCE [LARGE SCALE GENOMIC DNA]</scope>
    <source>
        <strain evidence="6 7">AG-B5</strain>
    </source>
</reference>
<organism evidence="6 7">
    <name type="scientific">Basidiobolus ranarum</name>
    <dbReference type="NCBI Taxonomy" id="34480"/>
    <lineage>
        <taxon>Eukaryota</taxon>
        <taxon>Fungi</taxon>
        <taxon>Fungi incertae sedis</taxon>
        <taxon>Zoopagomycota</taxon>
        <taxon>Entomophthoromycotina</taxon>
        <taxon>Basidiobolomycetes</taxon>
        <taxon>Basidiobolales</taxon>
        <taxon>Basidiobolaceae</taxon>
        <taxon>Basidiobolus</taxon>
    </lineage>
</organism>
<dbReference type="EMBL" id="JASJQH010007349">
    <property type="protein sequence ID" value="KAK9710321.1"/>
    <property type="molecule type" value="Genomic_DNA"/>
</dbReference>
<evidence type="ECO:0000256" key="3">
    <source>
        <dbReference type="ARBA" id="ARBA00022912"/>
    </source>
</evidence>
<dbReference type="Pfam" id="PF00481">
    <property type="entry name" value="PP2C"/>
    <property type="match status" value="1"/>
</dbReference>
<dbReference type="InterPro" id="IPR000222">
    <property type="entry name" value="PP2C_BS"/>
</dbReference>
<dbReference type="PROSITE" id="PS01032">
    <property type="entry name" value="PPM_1"/>
    <property type="match status" value="1"/>
</dbReference>
<keyword evidence="1" id="KW-0479">Metal-binding</keyword>
<keyword evidence="2 4" id="KW-0378">Hydrolase</keyword>
<comment type="caution">
    <text evidence="6">The sequence shown here is derived from an EMBL/GenBank/DDBJ whole genome shotgun (WGS) entry which is preliminary data.</text>
</comment>
<evidence type="ECO:0000313" key="6">
    <source>
        <dbReference type="EMBL" id="KAK9710321.1"/>
    </source>
</evidence>
<accession>A0ABR2VYG7</accession>
<dbReference type="SUPFAM" id="SSF81606">
    <property type="entry name" value="PP2C-like"/>
    <property type="match status" value="1"/>
</dbReference>
<dbReference type="InterPro" id="IPR036457">
    <property type="entry name" value="PPM-type-like_dom_sf"/>
</dbReference>
<evidence type="ECO:0000256" key="1">
    <source>
        <dbReference type="ARBA" id="ARBA00022723"/>
    </source>
</evidence>
<dbReference type="Gene3D" id="3.60.40.10">
    <property type="entry name" value="PPM-type phosphatase domain"/>
    <property type="match status" value="1"/>
</dbReference>
<keyword evidence="7" id="KW-1185">Reference proteome</keyword>
<dbReference type="Proteomes" id="UP001479436">
    <property type="component" value="Unassembled WGS sequence"/>
</dbReference>
<evidence type="ECO:0000259" key="5">
    <source>
        <dbReference type="PROSITE" id="PS51746"/>
    </source>
</evidence>
<dbReference type="InterPro" id="IPR015655">
    <property type="entry name" value="PP2C"/>
</dbReference>
<dbReference type="PROSITE" id="PS51746">
    <property type="entry name" value="PPM_2"/>
    <property type="match status" value="1"/>
</dbReference>